<feature type="region of interest" description="Disordered" evidence="1">
    <location>
        <begin position="31"/>
        <end position="67"/>
    </location>
</feature>
<evidence type="ECO:0000313" key="2">
    <source>
        <dbReference type="EMBL" id="GBP14795.1"/>
    </source>
</evidence>
<gene>
    <name evidence="2" type="ORF">EVAR_75390_1</name>
</gene>
<comment type="caution">
    <text evidence="2">The sequence shown here is derived from an EMBL/GenBank/DDBJ whole genome shotgun (WGS) entry which is preliminary data.</text>
</comment>
<evidence type="ECO:0000313" key="3">
    <source>
        <dbReference type="Proteomes" id="UP000299102"/>
    </source>
</evidence>
<protein>
    <submittedName>
        <fullName evidence="2">Uncharacterized protein</fullName>
    </submittedName>
</protein>
<dbReference type="Proteomes" id="UP000299102">
    <property type="component" value="Unassembled WGS sequence"/>
</dbReference>
<proteinExistence type="predicted"/>
<dbReference type="AlphaFoldDB" id="A0A4C1TL24"/>
<evidence type="ECO:0000256" key="1">
    <source>
        <dbReference type="SAM" id="MobiDB-lite"/>
    </source>
</evidence>
<keyword evidence="3" id="KW-1185">Reference proteome</keyword>
<dbReference type="EMBL" id="BGZK01000067">
    <property type="protein sequence ID" value="GBP14795.1"/>
    <property type="molecule type" value="Genomic_DNA"/>
</dbReference>
<accession>A0A4C1TL24</accession>
<name>A0A4C1TL24_EUMVA</name>
<sequence length="117" mass="13148">MNTNIYSRRLRRVLPLRDRFEDILRGMSMSRGMRDTLPPIRQSEVDKPARRIRSRRGGRPAPSQETARLASTMGASRLAVPAAAVTAPLHTGKNQLYKPLPQDLTLDGRIVCLITSR</sequence>
<reference evidence="2 3" key="1">
    <citation type="journal article" date="2019" name="Commun. Biol.">
        <title>The bagworm genome reveals a unique fibroin gene that provides high tensile strength.</title>
        <authorList>
            <person name="Kono N."/>
            <person name="Nakamura H."/>
            <person name="Ohtoshi R."/>
            <person name="Tomita M."/>
            <person name="Numata K."/>
            <person name="Arakawa K."/>
        </authorList>
    </citation>
    <scope>NUCLEOTIDE SEQUENCE [LARGE SCALE GENOMIC DNA]</scope>
</reference>
<organism evidence="2 3">
    <name type="scientific">Eumeta variegata</name>
    <name type="common">Bagworm moth</name>
    <name type="synonym">Eumeta japonica</name>
    <dbReference type="NCBI Taxonomy" id="151549"/>
    <lineage>
        <taxon>Eukaryota</taxon>
        <taxon>Metazoa</taxon>
        <taxon>Ecdysozoa</taxon>
        <taxon>Arthropoda</taxon>
        <taxon>Hexapoda</taxon>
        <taxon>Insecta</taxon>
        <taxon>Pterygota</taxon>
        <taxon>Neoptera</taxon>
        <taxon>Endopterygota</taxon>
        <taxon>Lepidoptera</taxon>
        <taxon>Glossata</taxon>
        <taxon>Ditrysia</taxon>
        <taxon>Tineoidea</taxon>
        <taxon>Psychidae</taxon>
        <taxon>Oiketicinae</taxon>
        <taxon>Eumeta</taxon>
    </lineage>
</organism>